<dbReference type="Proteomes" id="UP000799424">
    <property type="component" value="Unassembled WGS sequence"/>
</dbReference>
<dbReference type="Pfam" id="PF01068">
    <property type="entry name" value="DNA_ligase_A_M"/>
    <property type="match status" value="1"/>
</dbReference>
<dbReference type="Gene3D" id="3.30.470.30">
    <property type="entry name" value="DNA ligase/mRNA capping enzyme"/>
    <property type="match status" value="1"/>
</dbReference>
<dbReference type="InterPro" id="IPR012309">
    <property type="entry name" value="DNA_ligase_ATP-dep_C"/>
</dbReference>
<dbReference type="OrthoDB" id="206088at2759"/>
<protein>
    <submittedName>
        <fullName evidence="8">ATP-dependent DNA ligase</fullName>
    </submittedName>
</protein>
<organism evidence="8 9">
    <name type="scientific">Ophiobolus disseminans</name>
    <dbReference type="NCBI Taxonomy" id="1469910"/>
    <lineage>
        <taxon>Eukaryota</taxon>
        <taxon>Fungi</taxon>
        <taxon>Dikarya</taxon>
        <taxon>Ascomycota</taxon>
        <taxon>Pezizomycotina</taxon>
        <taxon>Dothideomycetes</taxon>
        <taxon>Pleosporomycetidae</taxon>
        <taxon>Pleosporales</taxon>
        <taxon>Pleosporineae</taxon>
        <taxon>Phaeosphaeriaceae</taxon>
        <taxon>Ophiobolus</taxon>
    </lineage>
</organism>
<dbReference type="GO" id="GO:0003910">
    <property type="term" value="F:DNA ligase (ATP) activity"/>
    <property type="evidence" value="ECO:0007669"/>
    <property type="project" value="InterPro"/>
</dbReference>
<feature type="compositionally biased region" description="Polar residues" evidence="6">
    <location>
        <begin position="76"/>
        <end position="87"/>
    </location>
</feature>
<dbReference type="GO" id="GO:0005524">
    <property type="term" value="F:ATP binding"/>
    <property type="evidence" value="ECO:0007669"/>
    <property type="project" value="UniProtKB-KW"/>
</dbReference>
<evidence type="ECO:0000313" key="8">
    <source>
        <dbReference type="EMBL" id="KAF2827322.1"/>
    </source>
</evidence>
<feature type="region of interest" description="Disordered" evidence="6">
    <location>
        <begin position="1"/>
        <end position="124"/>
    </location>
</feature>
<accession>A0A6A7A1Y0</accession>
<keyword evidence="5" id="KW-0067">ATP-binding</keyword>
<feature type="compositionally biased region" description="Basic and acidic residues" evidence="6">
    <location>
        <begin position="94"/>
        <end position="109"/>
    </location>
</feature>
<feature type="compositionally biased region" description="Basic and acidic residues" evidence="6">
    <location>
        <begin position="33"/>
        <end position="44"/>
    </location>
</feature>
<dbReference type="CDD" id="cd07900">
    <property type="entry name" value="Adenylation_DNA_ligase_I_Euk"/>
    <property type="match status" value="1"/>
</dbReference>
<feature type="region of interest" description="Disordered" evidence="6">
    <location>
        <begin position="603"/>
        <end position="650"/>
    </location>
</feature>
<evidence type="ECO:0000313" key="9">
    <source>
        <dbReference type="Proteomes" id="UP000799424"/>
    </source>
</evidence>
<dbReference type="SUPFAM" id="SSF117018">
    <property type="entry name" value="ATP-dependent DNA ligase DNA-binding domain"/>
    <property type="match status" value="1"/>
</dbReference>
<dbReference type="Gene3D" id="1.10.3260.10">
    <property type="entry name" value="DNA ligase, ATP-dependent, N-terminal domain"/>
    <property type="match status" value="1"/>
</dbReference>
<name>A0A6A7A1Y0_9PLEO</name>
<gene>
    <name evidence="8" type="ORF">CC86DRAFT_393485</name>
</gene>
<proteinExistence type="inferred from homology"/>
<dbReference type="InterPro" id="IPR050191">
    <property type="entry name" value="ATP-dep_DNA_ligase"/>
</dbReference>
<feature type="compositionally biased region" description="Basic and acidic residues" evidence="6">
    <location>
        <begin position="60"/>
        <end position="74"/>
    </location>
</feature>
<keyword evidence="4" id="KW-0547">Nucleotide-binding</keyword>
<dbReference type="GO" id="GO:0003677">
    <property type="term" value="F:DNA binding"/>
    <property type="evidence" value="ECO:0007669"/>
    <property type="project" value="InterPro"/>
</dbReference>
<evidence type="ECO:0000256" key="6">
    <source>
        <dbReference type="SAM" id="MobiDB-lite"/>
    </source>
</evidence>
<dbReference type="InterPro" id="IPR012310">
    <property type="entry name" value="DNA_ligase_ATP-dep_cent"/>
</dbReference>
<dbReference type="InterPro" id="IPR016059">
    <property type="entry name" value="DNA_ligase_ATP-dep_CS"/>
</dbReference>
<dbReference type="PANTHER" id="PTHR45674:SF9">
    <property type="entry name" value="DNA LIGASE 3"/>
    <property type="match status" value="1"/>
</dbReference>
<evidence type="ECO:0000256" key="2">
    <source>
        <dbReference type="ARBA" id="ARBA00022598"/>
    </source>
</evidence>
<dbReference type="FunFam" id="1.10.3260.10:FF:000004">
    <property type="entry name" value="DNA ligase"/>
    <property type="match status" value="1"/>
</dbReference>
<dbReference type="GO" id="GO:0006273">
    <property type="term" value="P:lagging strand elongation"/>
    <property type="evidence" value="ECO:0007669"/>
    <property type="project" value="TreeGrafter"/>
</dbReference>
<evidence type="ECO:0000256" key="5">
    <source>
        <dbReference type="ARBA" id="ARBA00022840"/>
    </source>
</evidence>
<dbReference type="CDD" id="cd07969">
    <property type="entry name" value="OBF_DNA_ligase_I"/>
    <property type="match status" value="1"/>
</dbReference>
<dbReference type="AlphaFoldDB" id="A0A6A7A1Y0"/>
<dbReference type="SUPFAM" id="SSF50249">
    <property type="entry name" value="Nucleic acid-binding proteins"/>
    <property type="match status" value="1"/>
</dbReference>
<evidence type="ECO:0000256" key="4">
    <source>
        <dbReference type="ARBA" id="ARBA00022741"/>
    </source>
</evidence>
<sequence>MSSPTKRRKKNDGSGQPVRKLDYFFAKQTAEAAARDTPNDERFGAHPHGAQDATTLTDEEYARKVQEEWNKEDQQQEQQAEPVSSSELYDDPEPTAKGRTKDTSIKPECSELENSSTEIETPKILLPKQKNTLSLQSTASEEDAITANIPFDQSPLEFDPSKYIADLQKHWVTDGRHATYALLTRCFILINSTTSRIKIVDTLVNLLRTIIEGDPASLLPAVWLATNSISPPYIDLELGLGGSAISKALKKVCGLDNAGLKVLSNKYGDAGDVAFEAKKKQSFTLRKPKPLTIKSVFDSLVKIANSKGHGSVENKQRIVERLIQDARGAEESRYIVRTLTTMLIALSRAFMLSKPPNGIFETRGQKDLAKLKKDELTEVYGRNEEIVKACFARRPNYNDLIPVLLEIGVCDELVLRCGLAMHIPLRPMLGSITRDMGEMFTKLQGRDFACEYKYDGQRAQVHCDEKGKVTIFSRHLEVMTDKYPDLVALVPQIRGEVVAIDRENGELKTFQTLANRARKDVQIGAVTIDVCLFAFDLMYLNERRSLLKSLFVEIPHTFTWVKCLDATSADVEPVQAFFQSALDIKCEGIMVKVLDNLPNPDLLAETDDTTPSLPPTPKKKKPAKSKAKSKASATDDAEEPKSTGRRKALLSTYEPDKRLDSWLKVKKDYSTTSETLDLIPVGAFHGSGRKAAWWSPILLAIRNAETGQLEAVTKCMSGFTDAFYKANRAKYDKDNPDCTNVLSSKPHYVEYNGGAGTPDVWFEPQEVWEVAFADLTLSPTYTAAIGLVSDERGLSTRFPRFLRVREDKSIEEATEAEELAGLYRKQEAKAPKKEDITMEGEE</sequence>
<dbReference type="InterPro" id="IPR012340">
    <property type="entry name" value="NA-bd_OB-fold"/>
</dbReference>
<dbReference type="Pfam" id="PF04679">
    <property type="entry name" value="DNA_ligase_A_C"/>
    <property type="match status" value="1"/>
</dbReference>
<reference evidence="8" key="1">
    <citation type="journal article" date="2020" name="Stud. Mycol.">
        <title>101 Dothideomycetes genomes: a test case for predicting lifestyles and emergence of pathogens.</title>
        <authorList>
            <person name="Haridas S."/>
            <person name="Albert R."/>
            <person name="Binder M."/>
            <person name="Bloem J."/>
            <person name="Labutti K."/>
            <person name="Salamov A."/>
            <person name="Andreopoulos B."/>
            <person name="Baker S."/>
            <person name="Barry K."/>
            <person name="Bills G."/>
            <person name="Bluhm B."/>
            <person name="Cannon C."/>
            <person name="Castanera R."/>
            <person name="Culley D."/>
            <person name="Daum C."/>
            <person name="Ezra D."/>
            <person name="Gonzalez J."/>
            <person name="Henrissat B."/>
            <person name="Kuo A."/>
            <person name="Liang C."/>
            <person name="Lipzen A."/>
            <person name="Lutzoni F."/>
            <person name="Magnuson J."/>
            <person name="Mondo S."/>
            <person name="Nolan M."/>
            <person name="Ohm R."/>
            <person name="Pangilinan J."/>
            <person name="Park H.-J."/>
            <person name="Ramirez L."/>
            <person name="Alfaro M."/>
            <person name="Sun H."/>
            <person name="Tritt A."/>
            <person name="Yoshinaga Y."/>
            <person name="Zwiers L.-H."/>
            <person name="Turgeon B."/>
            <person name="Goodwin S."/>
            <person name="Spatafora J."/>
            <person name="Crous P."/>
            <person name="Grigoriev I."/>
        </authorList>
    </citation>
    <scope>NUCLEOTIDE SEQUENCE</scope>
    <source>
        <strain evidence="8">CBS 113818</strain>
    </source>
</reference>
<dbReference type="Pfam" id="PF04675">
    <property type="entry name" value="DNA_ligase_A_N"/>
    <property type="match status" value="1"/>
</dbReference>
<dbReference type="FunFam" id="2.40.50.140:FF:000062">
    <property type="entry name" value="DNA ligase"/>
    <property type="match status" value="1"/>
</dbReference>
<dbReference type="InterPro" id="IPR036599">
    <property type="entry name" value="DNA_ligase_N_sf"/>
</dbReference>
<evidence type="ECO:0000256" key="1">
    <source>
        <dbReference type="ARBA" id="ARBA00007572"/>
    </source>
</evidence>
<dbReference type="PROSITE" id="PS50160">
    <property type="entry name" value="DNA_LIGASE_A3"/>
    <property type="match status" value="1"/>
</dbReference>
<dbReference type="GO" id="GO:0005634">
    <property type="term" value="C:nucleus"/>
    <property type="evidence" value="ECO:0007669"/>
    <property type="project" value="TreeGrafter"/>
</dbReference>
<dbReference type="PANTHER" id="PTHR45674">
    <property type="entry name" value="DNA LIGASE 1/3 FAMILY MEMBER"/>
    <property type="match status" value="1"/>
</dbReference>
<dbReference type="EMBL" id="MU006224">
    <property type="protein sequence ID" value="KAF2827322.1"/>
    <property type="molecule type" value="Genomic_DNA"/>
</dbReference>
<dbReference type="PROSITE" id="PS00697">
    <property type="entry name" value="DNA_LIGASE_A1"/>
    <property type="match status" value="1"/>
</dbReference>
<dbReference type="GO" id="GO:0006281">
    <property type="term" value="P:DNA repair"/>
    <property type="evidence" value="ECO:0007669"/>
    <property type="project" value="InterPro"/>
</dbReference>
<keyword evidence="9" id="KW-1185">Reference proteome</keyword>
<dbReference type="InterPro" id="IPR012308">
    <property type="entry name" value="DNA_ligase_ATP-dep_N"/>
</dbReference>
<evidence type="ECO:0000259" key="7">
    <source>
        <dbReference type="PROSITE" id="PS50160"/>
    </source>
</evidence>
<evidence type="ECO:0000256" key="3">
    <source>
        <dbReference type="ARBA" id="ARBA00022705"/>
    </source>
</evidence>
<dbReference type="SUPFAM" id="SSF56091">
    <property type="entry name" value="DNA ligase/mRNA capping enzyme, catalytic domain"/>
    <property type="match status" value="1"/>
</dbReference>
<keyword evidence="2 8" id="KW-0436">Ligase</keyword>
<dbReference type="Gene3D" id="2.40.50.140">
    <property type="entry name" value="Nucleic acid-binding proteins"/>
    <property type="match status" value="1"/>
</dbReference>
<feature type="domain" description="ATP-dependent DNA ligase family profile" evidence="7">
    <location>
        <begin position="523"/>
        <end position="703"/>
    </location>
</feature>
<feature type="compositionally biased region" description="Basic residues" evidence="6">
    <location>
        <begin position="1"/>
        <end position="10"/>
    </location>
</feature>
<dbReference type="GO" id="GO:0006310">
    <property type="term" value="P:DNA recombination"/>
    <property type="evidence" value="ECO:0007669"/>
    <property type="project" value="InterPro"/>
</dbReference>
<comment type="similarity">
    <text evidence="1">Belongs to the ATP-dependent DNA ligase family.</text>
</comment>
<keyword evidence="3" id="KW-0235">DNA replication</keyword>
<feature type="compositionally biased region" description="Basic residues" evidence="6">
    <location>
        <begin position="617"/>
        <end position="629"/>
    </location>
</feature>